<accession>A0A4Z2JEQ8</accession>
<sequence>MMPELTKVTWSDPSRRERPMQGFWPHSVQKRYLCLMDSVATSRLRMWEVVCNIPLSWVESDGPWMLHASGNQCGAHISVKLGHFNLVQIAVNPVEFPSNPVHSQALWGGQTMLHDHLNPCHP</sequence>
<protein>
    <submittedName>
        <fullName evidence="1">Uncharacterized protein</fullName>
    </submittedName>
</protein>
<evidence type="ECO:0000313" key="2">
    <source>
        <dbReference type="Proteomes" id="UP000314294"/>
    </source>
</evidence>
<proteinExistence type="predicted"/>
<name>A0A4Z2JEQ8_9TELE</name>
<dbReference type="Proteomes" id="UP000314294">
    <property type="component" value="Unassembled WGS sequence"/>
</dbReference>
<reference evidence="1 2" key="1">
    <citation type="submission" date="2019-03" db="EMBL/GenBank/DDBJ databases">
        <title>First draft genome of Liparis tanakae, snailfish: a comprehensive survey of snailfish specific genes.</title>
        <authorList>
            <person name="Kim W."/>
            <person name="Song I."/>
            <person name="Jeong J.-H."/>
            <person name="Kim D."/>
            <person name="Kim S."/>
            <person name="Ryu S."/>
            <person name="Song J.Y."/>
            <person name="Lee S.K."/>
        </authorList>
    </citation>
    <scope>NUCLEOTIDE SEQUENCE [LARGE SCALE GENOMIC DNA]</scope>
    <source>
        <tissue evidence="1">Muscle</tissue>
    </source>
</reference>
<organism evidence="1 2">
    <name type="scientific">Liparis tanakae</name>
    <name type="common">Tanaka's snailfish</name>
    <dbReference type="NCBI Taxonomy" id="230148"/>
    <lineage>
        <taxon>Eukaryota</taxon>
        <taxon>Metazoa</taxon>
        <taxon>Chordata</taxon>
        <taxon>Craniata</taxon>
        <taxon>Vertebrata</taxon>
        <taxon>Euteleostomi</taxon>
        <taxon>Actinopterygii</taxon>
        <taxon>Neopterygii</taxon>
        <taxon>Teleostei</taxon>
        <taxon>Neoteleostei</taxon>
        <taxon>Acanthomorphata</taxon>
        <taxon>Eupercaria</taxon>
        <taxon>Perciformes</taxon>
        <taxon>Cottioidei</taxon>
        <taxon>Cottales</taxon>
        <taxon>Liparidae</taxon>
        <taxon>Liparis</taxon>
    </lineage>
</organism>
<gene>
    <name evidence="1" type="ORF">EYF80_001087</name>
</gene>
<dbReference type="EMBL" id="SRLO01000004">
    <property type="protein sequence ID" value="TNN88755.1"/>
    <property type="molecule type" value="Genomic_DNA"/>
</dbReference>
<comment type="caution">
    <text evidence="1">The sequence shown here is derived from an EMBL/GenBank/DDBJ whole genome shotgun (WGS) entry which is preliminary data.</text>
</comment>
<keyword evidence="2" id="KW-1185">Reference proteome</keyword>
<dbReference type="AlphaFoldDB" id="A0A4Z2JEQ8"/>
<evidence type="ECO:0000313" key="1">
    <source>
        <dbReference type="EMBL" id="TNN88755.1"/>
    </source>
</evidence>